<dbReference type="InterPro" id="IPR007111">
    <property type="entry name" value="NACHT_NTPase"/>
</dbReference>
<dbReference type="InterPro" id="IPR016024">
    <property type="entry name" value="ARM-type_fold"/>
</dbReference>
<dbReference type="SUPFAM" id="SSF48371">
    <property type="entry name" value="ARM repeat"/>
    <property type="match status" value="1"/>
</dbReference>
<sequence>MMASLALDDYTVAWVCALPVEAAAARAMLDEIHPSPQWSHDSNAYELGELNGHYVVIVLLPEYGTVAAAHAVSDMLRTFPRIRSSFGLMVGIGGGVPRKQNDIRLGDVVVSKPGEQHSGVIQYAYGKRIPGGFKQTGTSNKPPPILLAHMGQLQANHMGGKKVLQVVQRVLEGDPSMKKLFSPPEHDTDYLFHSSYHHASKDNDCEKCDKQQLVPRNPRDTRAPHIHYGLIASADQVMKDSDTRDRLAQKHGILCFEMEAAGLMDKLPALVIRGICDYSDSHKQKQWQGYAALTAAAYAKLLLSTVPVEDGTGARSRQVDIKLREYYETGDLLKIKRLSGKSLDMEQCYINLSIIEHQQQNQDTMPRLQSPSSGFSLLDRLKIGADTPEKEVTLPDLFRDRELSNGKIIQPRRILIRGRAGVGKTTLCKKIVHDFYQQQMWAALFDRVLWIPLRDLKRLPSLDEFFHRHYFSSQAESNSFVSRLRRMVFDPSCRRTLWLLDGLDEISRDIDFDPDLTAIYNSLSSQDNVIITSRPYAVSTSRLYPFDLELETVGFDASQVQTYLAKTMNNPAITDQICSFIQSHWLIQGLVRIPIQLDALCYSWPEINSESNLQPNALPQTMTEIYQAIELRLWTKDILNFEKRDRAGQLVDGRKLRTRAQIALIMETEMRFLQVLAFTGLYSDIVNFHRDHRDWLYEQYFPGMSDNDLDRLSFLRTSDTSSQDQSYHFIHLTFQEFFAAQYFVRCFISKSCDQLLCLQTDHLRGKCLIEVLPEKFLQETKYSGRYDVFWRFVTGLLHKISKEQVCSFLEKIEGEPRDLLGPAHQRLLMHCFSEIPQLEDSELAENINCYLPHLRGKMEHGCIQWSEYEDKWLPEMRLCHETEFPDHVLCNLLEKNFLQRRSSHRKKILEALAYRWHMSPKLMAITANFLDDSDEDVRSAAVYALASQSPWPPEILQAVMGRLADSDGLVRGAAVEALGSQSPWPPEILQAVMGRLDDSDGLVRDAAVDALGSQSPWPPEVLQAVMGRLDDSDENMALRLEALLWKHDNIPSQFLQLHSDAAVVTLCRIWARKSIEETFVCYVSDGNIYFEMPDGRRAFSSSRKDIQLFKDRLRAATLHSPILRLVYKDGTPFGGL</sequence>
<reference evidence="2 3" key="1">
    <citation type="submission" date="2024-07" db="EMBL/GenBank/DDBJ databases">
        <title>Section-level genome sequencing and comparative genomics of Aspergillus sections Usti and Cavernicolus.</title>
        <authorList>
            <consortium name="Lawrence Berkeley National Laboratory"/>
            <person name="Nybo J.L."/>
            <person name="Vesth T.C."/>
            <person name="Theobald S."/>
            <person name="Frisvad J.C."/>
            <person name="Larsen T.O."/>
            <person name="Kjaerboelling I."/>
            <person name="Rothschild-Mancinelli K."/>
            <person name="Lyhne E.K."/>
            <person name="Kogle M.E."/>
            <person name="Barry K."/>
            <person name="Clum A."/>
            <person name="Na H."/>
            <person name="Ledsgaard L."/>
            <person name="Lin J."/>
            <person name="Lipzen A."/>
            <person name="Kuo A."/>
            <person name="Riley R."/>
            <person name="Mondo S."/>
            <person name="Labutti K."/>
            <person name="Haridas S."/>
            <person name="Pangalinan J."/>
            <person name="Salamov A.A."/>
            <person name="Simmons B.A."/>
            <person name="Magnuson J.K."/>
            <person name="Chen J."/>
            <person name="Drula E."/>
            <person name="Henrissat B."/>
            <person name="Wiebenga A."/>
            <person name="Lubbers R.J."/>
            <person name="Gomes A.C."/>
            <person name="Makela M.R."/>
            <person name="Stajich J."/>
            <person name="Grigoriev I.V."/>
            <person name="Mortensen U.H."/>
            <person name="De Vries R.P."/>
            <person name="Baker S.E."/>
            <person name="Andersen M.R."/>
        </authorList>
    </citation>
    <scope>NUCLEOTIDE SEQUENCE [LARGE SCALE GENOMIC DNA]</scope>
    <source>
        <strain evidence="2 3">CBS 123904</strain>
    </source>
</reference>
<dbReference type="PANTHER" id="PTHR46082:SF11">
    <property type="entry name" value="AAA+ ATPASE DOMAIN-CONTAINING PROTEIN-RELATED"/>
    <property type="match status" value="1"/>
</dbReference>
<keyword evidence="3" id="KW-1185">Reference proteome</keyword>
<dbReference type="InterPro" id="IPR035994">
    <property type="entry name" value="Nucleoside_phosphorylase_sf"/>
</dbReference>
<proteinExistence type="predicted"/>
<evidence type="ECO:0000313" key="2">
    <source>
        <dbReference type="EMBL" id="KAL2826366.1"/>
    </source>
</evidence>
<name>A0ABR4IF47_9EURO</name>
<evidence type="ECO:0000313" key="3">
    <source>
        <dbReference type="Proteomes" id="UP001610446"/>
    </source>
</evidence>
<dbReference type="Gene3D" id="3.40.50.300">
    <property type="entry name" value="P-loop containing nucleotide triphosphate hydrolases"/>
    <property type="match status" value="1"/>
</dbReference>
<gene>
    <name evidence="2" type="ORF">BJY01DRAFT_148038</name>
</gene>
<evidence type="ECO:0000259" key="1">
    <source>
        <dbReference type="PROSITE" id="PS50837"/>
    </source>
</evidence>
<dbReference type="Gene3D" id="3.40.50.1580">
    <property type="entry name" value="Nucleoside phosphorylase domain"/>
    <property type="match status" value="1"/>
</dbReference>
<dbReference type="Gene3D" id="1.25.10.10">
    <property type="entry name" value="Leucine-rich Repeat Variant"/>
    <property type="match status" value="1"/>
</dbReference>
<comment type="caution">
    <text evidence="2">The sequence shown here is derived from an EMBL/GenBank/DDBJ whole genome shotgun (WGS) entry which is preliminary data.</text>
</comment>
<dbReference type="SUPFAM" id="SSF53167">
    <property type="entry name" value="Purine and uridine phosphorylases"/>
    <property type="match status" value="1"/>
</dbReference>
<organism evidence="2 3">
    <name type="scientific">Aspergillus pseudoustus</name>
    <dbReference type="NCBI Taxonomy" id="1810923"/>
    <lineage>
        <taxon>Eukaryota</taxon>
        <taxon>Fungi</taxon>
        <taxon>Dikarya</taxon>
        <taxon>Ascomycota</taxon>
        <taxon>Pezizomycotina</taxon>
        <taxon>Eurotiomycetes</taxon>
        <taxon>Eurotiomycetidae</taxon>
        <taxon>Eurotiales</taxon>
        <taxon>Aspergillaceae</taxon>
        <taxon>Aspergillus</taxon>
        <taxon>Aspergillus subgen. Nidulantes</taxon>
    </lineage>
</organism>
<dbReference type="PANTHER" id="PTHR46082">
    <property type="entry name" value="ATP/GTP-BINDING PROTEIN-RELATED"/>
    <property type="match status" value="1"/>
</dbReference>
<feature type="domain" description="NACHT" evidence="1">
    <location>
        <begin position="412"/>
        <end position="537"/>
    </location>
</feature>
<dbReference type="EMBL" id="JBFXLU010000444">
    <property type="protein sequence ID" value="KAL2826366.1"/>
    <property type="molecule type" value="Genomic_DNA"/>
</dbReference>
<dbReference type="InterPro" id="IPR000845">
    <property type="entry name" value="Nucleoside_phosphorylase_d"/>
</dbReference>
<accession>A0ABR4IF47</accession>
<dbReference type="Pfam" id="PF23238">
    <property type="entry name" value="DUF7068"/>
    <property type="match status" value="1"/>
</dbReference>
<dbReference type="Proteomes" id="UP001610446">
    <property type="component" value="Unassembled WGS sequence"/>
</dbReference>
<dbReference type="PROSITE" id="PS50837">
    <property type="entry name" value="NACHT"/>
    <property type="match status" value="1"/>
</dbReference>
<dbReference type="Pfam" id="PF01048">
    <property type="entry name" value="PNP_UDP_1"/>
    <property type="match status" value="1"/>
</dbReference>
<dbReference type="InterPro" id="IPR027417">
    <property type="entry name" value="P-loop_NTPase"/>
</dbReference>
<dbReference type="InterPro" id="IPR053137">
    <property type="entry name" value="NLR-like"/>
</dbReference>
<dbReference type="InterPro" id="IPR011989">
    <property type="entry name" value="ARM-like"/>
</dbReference>
<dbReference type="Pfam" id="PF13646">
    <property type="entry name" value="HEAT_2"/>
    <property type="match status" value="1"/>
</dbReference>
<dbReference type="InterPro" id="IPR055496">
    <property type="entry name" value="DUF7068"/>
</dbReference>
<dbReference type="SUPFAM" id="SSF52540">
    <property type="entry name" value="P-loop containing nucleoside triphosphate hydrolases"/>
    <property type="match status" value="1"/>
</dbReference>
<protein>
    <recommendedName>
        <fullName evidence="1">NACHT domain-containing protein</fullName>
    </recommendedName>
</protein>
<dbReference type="Pfam" id="PF05729">
    <property type="entry name" value="NACHT"/>
    <property type="match status" value="1"/>
</dbReference>